<dbReference type="WBParaSite" id="RSKR_0000286850.1">
    <property type="protein sequence ID" value="RSKR_0000286850.1"/>
    <property type="gene ID" value="RSKR_0000286850"/>
</dbReference>
<reference evidence="2" key="1">
    <citation type="submission" date="2016-11" db="UniProtKB">
        <authorList>
            <consortium name="WormBaseParasite"/>
        </authorList>
    </citation>
    <scope>IDENTIFICATION</scope>
    <source>
        <strain evidence="2">KR3021</strain>
    </source>
</reference>
<evidence type="ECO:0000313" key="2">
    <source>
        <dbReference type="WBParaSite" id="RSKR_0000286850.1"/>
    </source>
</evidence>
<protein>
    <submittedName>
        <fullName evidence="2">Serpentine Receptor, class T</fullName>
    </submittedName>
</protein>
<proteinExistence type="predicted"/>
<organism evidence="1 2">
    <name type="scientific">Rhabditophanes sp. KR3021</name>
    <dbReference type="NCBI Taxonomy" id="114890"/>
    <lineage>
        <taxon>Eukaryota</taxon>
        <taxon>Metazoa</taxon>
        <taxon>Ecdysozoa</taxon>
        <taxon>Nematoda</taxon>
        <taxon>Chromadorea</taxon>
        <taxon>Rhabditida</taxon>
        <taxon>Tylenchina</taxon>
        <taxon>Panagrolaimomorpha</taxon>
        <taxon>Strongyloidoidea</taxon>
        <taxon>Alloionematidae</taxon>
        <taxon>Rhabditophanes</taxon>
    </lineage>
</organism>
<dbReference type="Proteomes" id="UP000095286">
    <property type="component" value="Unplaced"/>
</dbReference>
<name>A0AC35TPZ5_9BILA</name>
<evidence type="ECO:0000313" key="1">
    <source>
        <dbReference type="Proteomes" id="UP000095286"/>
    </source>
</evidence>
<sequence length="314" mass="35732">MITSELINPDRKHLIIGSIYFTLPLIAFPIYVPFVVAMLHPKNLRLPVYKIMVILSVSDILNLFCAGFFPGYACLNGLDYFNSPTFTITTGASSFALWIVSCFGMCILAFQRCMQMISPHLTHFLFKGNRTWIWLIFPVSLGCSTYFYAPAYMFSTTFKTFVMNPYIGYSYTTPKQFTNYILFVYNSTTIIVLLFVYIGFFVTYITKKKEVGTFNNKSDSTGLRMFFQTFAMCIATFVTAVSFMTETLIEVTEIITVTGHISLILSHAFPAFMFLLFNTTLKGTLKKWLFNKKESTAATINTKVLIRGTNKLSC</sequence>
<accession>A0AC35TPZ5</accession>